<evidence type="ECO:0000313" key="3">
    <source>
        <dbReference type="Proteomes" id="UP000735302"/>
    </source>
</evidence>
<reference evidence="2 3" key="1">
    <citation type="journal article" date="2021" name="Elife">
        <title>Chloroplast acquisition without the gene transfer in kleptoplastic sea slugs, Plakobranchus ocellatus.</title>
        <authorList>
            <person name="Maeda T."/>
            <person name="Takahashi S."/>
            <person name="Yoshida T."/>
            <person name="Shimamura S."/>
            <person name="Takaki Y."/>
            <person name="Nagai Y."/>
            <person name="Toyoda A."/>
            <person name="Suzuki Y."/>
            <person name="Arimoto A."/>
            <person name="Ishii H."/>
            <person name="Satoh N."/>
            <person name="Nishiyama T."/>
            <person name="Hasebe M."/>
            <person name="Maruyama T."/>
            <person name="Minagawa J."/>
            <person name="Obokata J."/>
            <person name="Shigenobu S."/>
        </authorList>
    </citation>
    <scope>NUCLEOTIDE SEQUENCE [LARGE SCALE GENOMIC DNA]</scope>
</reference>
<name>A0AAV3ZC62_9GAST</name>
<protein>
    <recommendedName>
        <fullName evidence="4">Secreted protein</fullName>
    </recommendedName>
</protein>
<keyword evidence="1" id="KW-0732">Signal</keyword>
<feature type="chain" id="PRO_5043797467" description="Secreted protein" evidence="1">
    <location>
        <begin position="19"/>
        <end position="123"/>
    </location>
</feature>
<sequence>MLHRAISFLQCLLLPVRSLKDGCAGSPYTGKNTLTVSCLSYLFKVSTYILQEISGHGISRGVGSTVACKSALRSAGTLLSQVRALPSRSPCRDWLYTITQTHGISMAAFCAKICEDGDKLPDK</sequence>
<gene>
    <name evidence="2" type="ORF">PoB_001845900</name>
</gene>
<dbReference type="EMBL" id="BLXT01002201">
    <property type="protein sequence ID" value="GFN91953.1"/>
    <property type="molecule type" value="Genomic_DNA"/>
</dbReference>
<evidence type="ECO:0000256" key="1">
    <source>
        <dbReference type="SAM" id="SignalP"/>
    </source>
</evidence>
<accession>A0AAV3ZC62</accession>
<proteinExistence type="predicted"/>
<keyword evidence="3" id="KW-1185">Reference proteome</keyword>
<dbReference type="Proteomes" id="UP000735302">
    <property type="component" value="Unassembled WGS sequence"/>
</dbReference>
<evidence type="ECO:0008006" key="4">
    <source>
        <dbReference type="Google" id="ProtNLM"/>
    </source>
</evidence>
<dbReference type="AlphaFoldDB" id="A0AAV3ZC62"/>
<feature type="signal peptide" evidence="1">
    <location>
        <begin position="1"/>
        <end position="18"/>
    </location>
</feature>
<evidence type="ECO:0000313" key="2">
    <source>
        <dbReference type="EMBL" id="GFN91953.1"/>
    </source>
</evidence>
<organism evidence="2 3">
    <name type="scientific">Plakobranchus ocellatus</name>
    <dbReference type="NCBI Taxonomy" id="259542"/>
    <lineage>
        <taxon>Eukaryota</taxon>
        <taxon>Metazoa</taxon>
        <taxon>Spiralia</taxon>
        <taxon>Lophotrochozoa</taxon>
        <taxon>Mollusca</taxon>
        <taxon>Gastropoda</taxon>
        <taxon>Heterobranchia</taxon>
        <taxon>Euthyneura</taxon>
        <taxon>Panpulmonata</taxon>
        <taxon>Sacoglossa</taxon>
        <taxon>Placobranchoidea</taxon>
        <taxon>Plakobranchidae</taxon>
        <taxon>Plakobranchus</taxon>
    </lineage>
</organism>
<comment type="caution">
    <text evidence="2">The sequence shown here is derived from an EMBL/GenBank/DDBJ whole genome shotgun (WGS) entry which is preliminary data.</text>
</comment>